<sequence length="84" mass="9526">MISYSALRWKLGRDPEDITRVFVIAAILEGDPEDKVFFHFQLRHYPPTPFNYVASQVQLQRVAASSSSLAMKALVCDSGQRPAW</sequence>
<dbReference type="Proteomes" id="UP000746612">
    <property type="component" value="Unassembled WGS sequence"/>
</dbReference>
<name>A0A4E9E345_GIBZA</name>
<reference evidence="2" key="1">
    <citation type="submission" date="2019-04" db="EMBL/GenBank/DDBJ databases">
        <authorList>
            <person name="Melise S."/>
            <person name="Noan J."/>
            <person name="Okalmin O."/>
        </authorList>
    </citation>
    <scope>NUCLEOTIDE SEQUENCE</scope>
    <source>
        <strain evidence="2">FN9</strain>
    </source>
</reference>
<organism evidence="2">
    <name type="scientific">Gibberella zeae</name>
    <name type="common">Wheat head blight fungus</name>
    <name type="synonym">Fusarium graminearum</name>
    <dbReference type="NCBI Taxonomy" id="5518"/>
    <lineage>
        <taxon>Eukaryota</taxon>
        <taxon>Fungi</taxon>
        <taxon>Dikarya</taxon>
        <taxon>Ascomycota</taxon>
        <taxon>Pezizomycotina</taxon>
        <taxon>Sordariomycetes</taxon>
        <taxon>Hypocreomycetidae</taxon>
        <taxon>Hypocreales</taxon>
        <taxon>Nectriaceae</taxon>
        <taxon>Fusarium</taxon>
    </lineage>
</organism>
<evidence type="ECO:0000313" key="2">
    <source>
        <dbReference type="EMBL" id="VIO58726.1"/>
    </source>
</evidence>
<protein>
    <submittedName>
        <fullName evidence="2">Uncharacterized protein</fullName>
    </submittedName>
</protein>
<dbReference type="EMBL" id="CAAKMV010000135">
    <property type="protein sequence ID" value="VIO58726.1"/>
    <property type="molecule type" value="Genomic_DNA"/>
</dbReference>
<reference evidence="1" key="2">
    <citation type="submission" date="2021-03" db="EMBL/GenBank/DDBJ databases">
        <authorList>
            <person name="Alouane T."/>
            <person name="Langin T."/>
            <person name="Bonhomme L."/>
        </authorList>
    </citation>
    <scope>NUCLEOTIDE SEQUENCE</scope>
    <source>
        <strain evidence="1">MDC_Fg202</strain>
    </source>
</reference>
<dbReference type="AlphaFoldDB" id="A0A4E9E345"/>
<proteinExistence type="predicted"/>
<dbReference type="EMBL" id="CAJPIJ010000163">
    <property type="protein sequence ID" value="CAG1999130.1"/>
    <property type="molecule type" value="Genomic_DNA"/>
</dbReference>
<accession>A0A4E9E345</accession>
<gene>
    <name evidence="2" type="ORF">FUG_LOCUS318399</name>
    <name evidence="1" type="ORF">MDCFG202_LOCUS449355</name>
</gene>
<evidence type="ECO:0000313" key="1">
    <source>
        <dbReference type="EMBL" id="CAG1999130.1"/>
    </source>
</evidence>